<keyword evidence="3 6" id="KW-0732">Signal</keyword>
<evidence type="ECO:0000256" key="4">
    <source>
        <dbReference type="ARBA" id="ARBA00022801"/>
    </source>
</evidence>
<dbReference type="OrthoDB" id="9807055at2"/>
<dbReference type="InterPro" id="IPR052062">
    <property type="entry name" value="Murein_DD/LD_carboxypeptidase"/>
</dbReference>
<dbReference type="PANTHER" id="PTHR47360">
    <property type="entry name" value="MUREIN DD-ENDOPEPTIDASE MEPS/MUREIN LD-CARBOXYPEPTIDASE"/>
    <property type="match status" value="1"/>
</dbReference>
<dbReference type="SUPFAM" id="SSF54001">
    <property type="entry name" value="Cysteine proteinases"/>
    <property type="match status" value="1"/>
</dbReference>
<feature type="chain" id="PRO_5004478958" evidence="6">
    <location>
        <begin position="23"/>
        <end position="161"/>
    </location>
</feature>
<dbReference type="InterPro" id="IPR038765">
    <property type="entry name" value="Papain-like_cys_pep_sf"/>
</dbReference>
<evidence type="ECO:0000259" key="7">
    <source>
        <dbReference type="PROSITE" id="PS51935"/>
    </source>
</evidence>
<name>R9PUD7_AGAAL</name>
<proteinExistence type="inferred from homology"/>
<dbReference type="Gene3D" id="3.90.1720.10">
    <property type="entry name" value="endopeptidase domain like (from Nostoc punctiforme)"/>
    <property type="match status" value="1"/>
</dbReference>
<reference evidence="8" key="1">
    <citation type="journal article" date="2013" name="Genome Announc.">
        <title>Draft Genome Sequence of Agarivorans albus Strain MKT 106T, an Agarolytic Marine Bacterium.</title>
        <authorList>
            <person name="Yasuike M."/>
            <person name="Nakamura Y."/>
            <person name="Kai W."/>
            <person name="Fujiwara A."/>
            <person name="Fukui Y."/>
            <person name="Satomi M."/>
            <person name="Sano M."/>
        </authorList>
    </citation>
    <scope>NUCLEOTIDE SEQUENCE [LARGE SCALE GENOMIC DNA]</scope>
</reference>
<accession>R9PUD7</accession>
<evidence type="ECO:0000256" key="5">
    <source>
        <dbReference type="ARBA" id="ARBA00022807"/>
    </source>
</evidence>
<evidence type="ECO:0000313" key="8">
    <source>
        <dbReference type="EMBL" id="GAD03991.1"/>
    </source>
</evidence>
<dbReference type="EMBL" id="BARX01000040">
    <property type="protein sequence ID" value="GAD03991.1"/>
    <property type="molecule type" value="Genomic_DNA"/>
</dbReference>
<dbReference type="RefSeq" id="WP_016403758.1">
    <property type="nucleotide sequence ID" value="NZ_BARX01000040.1"/>
</dbReference>
<evidence type="ECO:0000256" key="3">
    <source>
        <dbReference type="ARBA" id="ARBA00022729"/>
    </source>
</evidence>
<keyword evidence="8" id="KW-0449">Lipoprotein</keyword>
<keyword evidence="5" id="KW-0788">Thiol protease</keyword>
<dbReference type="Proteomes" id="UP000014461">
    <property type="component" value="Unassembled WGS sequence"/>
</dbReference>
<evidence type="ECO:0000256" key="2">
    <source>
        <dbReference type="ARBA" id="ARBA00022670"/>
    </source>
</evidence>
<feature type="domain" description="NlpC/P60" evidence="7">
    <location>
        <begin position="41"/>
        <end position="161"/>
    </location>
</feature>
<evidence type="ECO:0000256" key="6">
    <source>
        <dbReference type="SAM" id="SignalP"/>
    </source>
</evidence>
<dbReference type="GO" id="GO:0006508">
    <property type="term" value="P:proteolysis"/>
    <property type="evidence" value="ECO:0007669"/>
    <property type="project" value="UniProtKB-KW"/>
</dbReference>
<keyword evidence="4" id="KW-0378">Hydrolase</keyword>
<dbReference type="Pfam" id="PF00877">
    <property type="entry name" value="NLPC_P60"/>
    <property type="match status" value="1"/>
</dbReference>
<sequence length="161" mass="17999">MLRIAATSNWLALLLVCYLLMACSAKQVSESSHVGLAKNATTTQQLMLQVHKQWQGTPYQLGGTTKAGIDCSAFVQHLYIDVYNQVLPRTTEVQLKQGKAVSLNNIQTGDLIFFKTSHKVRHVGVVYDKNHFLHASTSKGVIFSRIDNVYWAPKIIAIKRL</sequence>
<comment type="similarity">
    <text evidence="1">Belongs to the peptidase C40 family.</text>
</comment>
<dbReference type="AlphaFoldDB" id="R9PUD7"/>
<dbReference type="PANTHER" id="PTHR47360:SF1">
    <property type="entry name" value="ENDOPEPTIDASE NLPC-RELATED"/>
    <property type="match status" value="1"/>
</dbReference>
<dbReference type="PROSITE" id="PS51935">
    <property type="entry name" value="NLPC_P60"/>
    <property type="match status" value="1"/>
</dbReference>
<feature type="signal peptide" evidence="6">
    <location>
        <begin position="1"/>
        <end position="22"/>
    </location>
</feature>
<keyword evidence="9" id="KW-1185">Reference proteome</keyword>
<gene>
    <name evidence="8" type="ORF">AALB_4071</name>
</gene>
<evidence type="ECO:0000313" key="9">
    <source>
        <dbReference type="Proteomes" id="UP000014461"/>
    </source>
</evidence>
<dbReference type="GO" id="GO:0008234">
    <property type="term" value="F:cysteine-type peptidase activity"/>
    <property type="evidence" value="ECO:0007669"/>
    <property type="project" value="UniProtKB-KW"/>
</dbReference>
<keyword evidence="2" id="KW-0645">Protease</keyword>
<dbReference type="InterPro" id="IPR000064">
    <property type="entry name" value="NLP_P60_dom"/>
</dbReference>
<dbReference type="STRING" id="1331007.AALB_4071"/>
<evidence type="ECO:0000256" key="1">
    <source>
        <dbReference type="ARBA" id="ARBA00007074"/>
    </source>
</evidence>
<dbReference type="PROSITE" id="PS51257">
    <property type="entry name" value="PROKAR_LIPOPROTEIN"/>
    <property type="match status" value="1"/>
</dbReference>
<protein>
    <submittedName>
        <fullName evidence="8">Putative lipoprotein NlpC</fullName>
    </submittedName>
</protein>
<organism evidence="8 9">
    <name type="scientific">Agarivorans albus MKT 106</name>
    <dbReference type="NCBI Taxonomy" id="1331007"/>
    <lineage>
        <taxon>Bacteria</taxon>
        <taxon>Pseudomonadati</taxon>
        <taxon>Pseudomonadota</taxon>
        <taxon>Gammaproteobacteria</taxon>
        <taxon>Alteromonadales</taxon>
        <taxon>Alteromonadaceae</taxon>
        <taxon>Agarivorans</taxon>
    </lineage>
</organism>
<comment type="caution">
    <text evidence="8">The sequence shown here is derived from an EMBL/GenBank/DDBJ whole genome shotgun (WGS) entry which is preliminary data.</text>
</comment>